<dbReference type="SUPFAM" id="SSF57850">
    <property type="entry name" value="RING/U-box"/>
    <property type="match status" value="3"/>
</dbReference>
<proteinExistence type="inferred from homology"/>
<dbReference type="OMA" id="PRSWCQG"/>
<dbReference type="AlphaFoldDB" id="M3JWD3"/>
<evidence type="ECO:0000259" key="16">
    <source>
        <dbReference type="PROSITE" id="PS50089"/>
    </source>
</evidence>
<dbReference type="PROSITE" id="PS00518">
    <property type="entry name" value="ZF_RING_1"/>
    <property type="match status" value="1"/>
</dbReference>
<evidence type="ECO:0000256" key="7">
    <source>
        <dbReference type="ARBA" id="ARBA00022723"/>
    </source>
</evidence>
<dbReference type="InterPro" id="IPR002867">
    <property type="entry name" value="IBR_dom"/>
</dbReference>
<evidence type="ECO:0000256" key="14">
    <source>
        <dbReference type="ARBA" id="ARBA00044508"/>
    </source>
</evidence>
<evidence type="ECO:0000256" key="10">
    <source>
        <dbReference type="ARBA" id="ARBA00022786"/>
    </source>
</evidence>
<organism evidence="19 20">
    <name type="scientific">Candida maltosa (strain Xu316)</name>
    <name type="common">Yeast</name>
    <dbReference type="NCBI Taxonomy" id="1245528"/>
    <lineage>
        <taxon>Eukaryota</taxon>
        <taxon>Fungi</taxon>
        <taxon>Dikarya</taxon>
        <taxon>Ascomycota</taxon>
        <taxon>Saccharomycotina</taxon>
        <taxon>Pichiomycetes</taxon>
        <taxon>Debaryomycetaceae</taxon>
        <taxon>Candida/Lodderomyces clade</taxon>
        <taxon>Candida</taxon>
    </lineage>
</organism>
<dbReference type="EMBL" id="AOGT01001652">
    <property type="protein sequence ID" value="EMG47265.1"/>
    <property type="molecule type" value="Genomic_DNA"/>
</dbReference>
<dbReference type="Gene3D" id="2.20.25.20">
    <property type="match status" value="1"/>
</dbReference>
<feature type="domain" description="RWD" evidence="17">
    <location>
        <begin position="21"/>
        <end position="143"/>
    </location>
</feature>
<dbReference type="InterPro" id="IPR013083">
    <property type="entry name" value="Znf_RING/FYVE/PHD"/>
</dbReference>
<evidence type="ECO:0000313" key="20">
    <source>
        <dbReference type="Proteomes" id="UP000011777"/>
    </source>
</evidence>
<comment type="catalytic activity">
    <reaction evidence="1">
        <text>[E2 ubiquitin-conjugating enzyme]-S-ubiquitinyl-L-cysteine + [acceptor protein]-L-lysine = [E2 ubiquitin-conjugating enzyme]-L-cysteine + [acceptor protein]-N(6)-ubiquitinyl-L-lysine.</text>
        <dbReference type="EC" id="2.3.2.31"/>
    </reaction>
</comment>
<comment type="pathway">
    <text evidence="3">Protein modification; protein ubiquitination.</text>
</comment>
<evidence type="ECO:0000256" key="13">
    <source>
        <dbReference type="ARBA" id="ARBA00023136"/>
    </source>
</evidence>
<dbReference type="InterPro" id="IPR001841">
    <property type="entry name" value="Znf_RING"/>
</dbReference>
<dbReference type="Gene3D" id="3.10.110.10">
    <property type="entry name" value="Ubiquitin Conjugating Enzyme"/>
    <property type="match status" value="1"/>
</dbReference>
<dbReference type="PROSITE" id="PS50908">
    <property type="entry name" value="RWD"/>
    <property type="match status" value="1"/>
</dbReference>
<dbReference type="PROSITE" id="PS50089">
    <property type="entry name" value="ZF_RING_2"/>
    <property type="match status" value="1"/>
</dbReference>
<dbReference type="InterPro" id="IPR031127">
    <property type="entry name" value="E3_UB_ligase_RBR"/>
</dbReference>
<dbReference type="PROSITE" id="PS51873">
    <property type="entry name" value="TRIAD"/>
    <property type="match status" value="1"/>
</dbReference>
<evidence type="ECO:0000256" key="3">
    <source>
        <dbReference type="ARBA" id="ARBA00004906"/>
    </source>
</evidence>
<dbReference type="EC" id="2.3.2.31" evidence="4"/>
<dbReference type="GO" id="GO:0031090">
    <property type="term" value="C:organelle membrane"/>
    <property type="evidence" value="ECO:0007669"/>
    <property type="project" value="UniProtKB-ARBA"/>
</dbReference>
<comment type="caution">
    <text evidence="19">The sequence shown here is derived from an EMBL/GenBank/DDBJ whole genome shotgun (WGS) entry which is preliminary data.</text>
</comment>
<dbReference type="Proteomes" id="UP000011777">
    <property type="component" value="Unassembled WGS sequence"/>
</dbReference>
<dbReference type="InterPro" id="IPR006575">
    <property type="entry name" value="RWD_dom"/>
</dbReference>
<name>M3JWD3_CANMX</name>
<dbReference type="Gene3D" id="3.30.40.10">
    <property type="entry name" value="Zinc/RING finger domain, C3HC4 (zinc finger)"/>
    <property type="match status" value="1"/>
</dbReference>
<feature type="domain" description="RING-type" evidence="16">
    <location>
        <begin position="182"/>
        <end position="228"/>
    </location>
</feature>
<evidence type="ECO:0000256" key="12">
    <source>
        <dbReference type="ARBA" id="ARBA00022989"/>
    </source>
</evidence>
<dbReference type="Pfam" id="PF05773">
    <property type="entry name" value="RWD"/>
    <property type="match status" value="1"/>
</dbReference>
<evidence type="ECO:0000259" key="18">
    <source>
        <dbReference type="PROSITE" id="PS51873"/>
    </source>
</evidence>
<evidence type="ECO:0000256" key="6">
    <source>
        <dbReference type="ARBA" id="ARBA00022692"/>
    </source>
</evidence>
<feature type="domain" description="RING-type" evidence="18">
    <location>
        <begin position="178"/>
        <end position="471"/>
    </location>
</feature>
<dbReference type="FunFam" id="3.30.40.10:FF:000051">
    <property type="entry name" value="RBR-type E3 ubiquitin transferase"/>
    <property type="match status" value="1"/>
</dbReference>
<dbReference type="CDD" id="cd23820">
    <property type="entry name" value="RWD_RNF14"/>
    <property type="match status" value="1"/>
</dbReference>
<dbReference type="STRING" id="1245528.M3JWD3"/>
<dbReference type="GO" id="GO:0008270">
    <property type="term" value="F:zinc ion binding"/>
    <property type="evidence" value="ECO:0007669"/>
    <property type="project" value="UniProtKB-KW"/>
</dbReference>
<dbReference type="CDD" id="cd20341">
    <property type="entry name" value="BRcat_RBR_RNF14"/>
    <property type="match status" value="1"/>
</dbReference>
<dbReference type="SMART" id="SM00591">
    <property type="entry name" value="RWD"/>
    <property type="match status" value="1"/>
</dbReference>
<evidence type="ECO:0000313" key="19">
    <source>
        <dbReference type="EMBL" id="EMG47265.1"/>
    </source>
</evidence>
<keyword evidence="11" id="KW-0862">Zinc</keyword>
<dbReference type="GO" id="GO:0061630">
    <property type="term" value="F:ubiquitin protein ligase activity"/>
    <property type="evidence" value="ECO:0007669"/>
    <property type="project" value="UniProtKB-EC"/>
</dbReference>
<evidence type="ECO:0000256" key="4">
    <source>
        <dbReference type="ARBA" id="ARBA00012251"/>
    </source>
</evidence>
<dbReference type="CDD" id="cd20354">
    <property type="entry name" value="Rcat_RBR_RNF14"/>
    <property type="match status" value="1"/>
</dbReference>
<keyword evidence="12" id="KW-1133">Transmembrane helix</keyword>
<dbReference type="GO" id="GO:0016567">
    <property type="term" value="P:protein ubiquitination"/>
    <property type="evidence" value="ECO:0007669"/>
    <property type="project" value="InterPro"/>
</dbReference>
<comment type="subcellular location">
    <subcellularLocation>
        <location evidence="2">Membrane</location>
        <topology evidence="2">Single-pass membrane protein</topology>
    </subcellularLocation>
</comment>
<evidence type="ECO:0000256" key="1">
    <source>
        <dbReference type="ARBA" id="ARBA00001798"/>
    </source>
</evidence>
<evidence type="ECO:0000256" key="8">
    <source>
        <dbReference type="ARBA" id="ARBA00022737"/>
    </source>
</evidence>
<keyword evidence="8" id="KW-0677">Repeat</keyword>
<keyword evidence="10" id="KW-0833">Ubl conjugation pathway</keyword>
<dbReference type="PANTHER" id="PTHR11685">
    <property type="entry name" value="RBR FAMILY RING FINGER AND IBR DOMAIN-CONTAINING"/>
    <property type="match status" value="1"/>
</dbReference>
<evidence type="ECO:0000256" key="2">
    <source>
        <dbReference type="ARBA" id="ARBA00004167"/>
    </source>
</evidence>
<reference evidence="19 20" key="1">
    <citation type="submission" date="2013-02" db="EMBL/GenBank/DDBJ databases">
        <title>Genome sequence of Candida maltosa Xu316, a potential industrial strain for xylitol and ethanol production.</title>
        <authorList>
            <person name="Yu J."/>
            <person name="Wang Q."/>
            <person name="Geng X."/>
            <person name="Bao W."/>
            <person name="He P."/>
            <person name="Cai J."/>
        </authorList>
    </citation>
    <scope>NUCLEOTIDE SEQUENCE [LARGE SCALE GENOMIC DNA]</scope>
    <source>
        <strain evidence="20">Xu316</strain>
    </source>
</reference>
<gene>
    <name evidence="19" type="ORF">G210_2432</name>
</gene>
<evidence type="ECO:0000256" key="9">
    <source>
        <dbReference type="ARBA" id="ARBA00022771"/>
    </source>
</evidence>
<dbReference type="OrthoDB" id="1431934at2759"/>
<keyword evidence="7" id="KW-0479">Metal-binding</keyword>
<dbReference type="SMART" id="SM00647">
    <property type="entry name" value="IBR"/>
    <property type="match status" value="2"/>
</dbReference>
<keyword evidence="20" id="KW-1185">Reference proteome</keyword>
<evidence type="ECO:0000256" key="5">
    <source>
        <dbReference type="ARBA" id="ARBA00022679"/>
    </source>
</evidence>
<dbReference type="GO" id="GO:0005737">
    <property type="term" value="C:cytoplasm"/>
    <property type="evidence" value="ECO:0007669"/>
    <property type="project" value="UniProtKB-ARBA"/>
</dbReference>
<evidence type="ECO:0000259" key="17">
    <source>
        <dbReference type="PROSITE" id="PS50908"/>
    </source>
</evidence>
<dbReference type="InterPro" id="IPR016135">
    <property type="entry name" value="UBQ-conjugating_enzyme/RWD"/>
</dbReference>
<dbReference type="Pfam" id="PF01485">
    <property type="entry name" value="IBR"/>
    <property type="match status" value="2"/>
</dbReference>
<dbReference type="InterPro" id="IPR047548">
    <property type="entry name" value="Rcat_RBR_RNF14"/>
</dbReference>
<dbReference type="InterPro" id="IPR017907">
    <property type="entry name" value="Znf_RING_CS"/>
</dbReference>
<dbReference type="InterPro" id="IPR044066">
    <property type="entry name" value="TRIAD_supradom"/>
</dbReference>
<evidence type="ECO:0000256" key="11">
    <source>
        <dbReference type="ARBA" id="ARBA00022833"/>
    </source>
</evidence>
<keyword evidence="6" id="KW-0812">Transmembrane</keyword>
<comment type="similarity">
    <text evidence="14">Belongs to the RBR family. RNF14 subfamily.</text>
</comment>
<dbReference type="Gene3D" id="1.20.120.1750">
    <property type="match status" value="1"/>
</dbReference>
<dbReference type="SUPFAM" id="SSF54495">
    <property type="entry name" value="UBC-like"/>
    <property type="match status" value="1"/>
</dbReference>
<sequence>MDMQTTTGDEDIEFSEDIKVQELQSCKLIYPDSTIDFKSLTGSISIPVEIENGITVRLNSMDGNEIRTMSSRKARYLPPITLRFQLPKNYPYESPPIIEVACIWLNSEHIDKLTSELDDIWTDYKDQVVFNLIDYVQDQTQNHLDNWFTDTLDMFDIEIFYQMVDYDNQAIIDQFNSQTYTCDICQSDFKGINCTQFDDCGHVFCNNCLTEYFKSCITSGEIDKVHCPDFECTKKYLDNKKKIMNLETWMYTDRKAKDIVNQLLTPTVSLKLLNVLLHDQELVKRYYSLFKKMQYESIGRLLPNRMVTCPRVGCEEVIFREDLDDRLVVCPKCKYAFCNDCRKSYHARFKLCSKVDANEKYSGIPVEELENYPLLAADSYEKKTLNAKYGRSRILRAIDEYSMDMLFQQMIKEGTDVKECPGCGAVIEKSEGCNKMKCSECSTNFCFLCGSKIGSTYDHFTTPGSSCYKLLFFGMPGMEDDL</sequence>
<keyword evidence="5" id="KW-0808">Transferase</keyword>
<accession>M3JWD3</accession>
<evidence type="ECO:0000256" key="15">
    <source>
        <dbReference type="PROSITE-ProRule" id="PRU00175"/>
    </source>
</evidence>
<dbReference type="eggNOG" id="KOG1814">
    <property type="taxonomic scope" value="Eukaryota"/>
</dbReference>
<keyword evidence="13" id="KW-0472">Membrane</keyword>
<keyword evidence="9 15" id="KW-0863">Zinc-finger</keyword>
<protein>
    <recommendedName>
        <fullName evidence="4">RBR-type E3 ubiquitin transferase</fullName>
        <ecNumber evidence="4">2.3.2.31</ecNumber>
    </recommendedName>
</protein>
<dbReference type="HOGENOM" id="CLU_021364_2_2_1"/>